<name>A0AAI9EAM4_9PEZI</name>
<reference evidence="2" key="1">
    <citation type="submission" date="2023-11" db="EMBL/GenBank/DDBJ databases">
        <authorList>
            <person name="Alioto T."/>
            <person name="Alioto T."/>
            <person name="Gomez Garrido J."/>
        </authorList>
    </citation>
    <scope>NUCLEOTIDE SEQUENCE</scope>
</reference>
<feature type="region of interest" description="Disordered" evidence="1">
    <location>
        <begin position="252"/>
        <end position="274"/>
    </location>
</feature>
<sequence>MGGPWCSGPPGWHSQHLFGGDDFQACIGGSKITSYHNAFDKARMEDPFMQCMDLASVLPQEPVCPRCMGLTGAADLRTPVQEYDAEENLTGMVAYLPHEIELRSALHQSCVFTQSHMNPGAFNHPCLILQQSACGHLAFCAQMTSFTQAGSLVKKHAAKSFAAKENIFWTHLAFEDGSKGHNDLGELRLAGIPFQKKSYVKLDQGFWIEYDNLSYFRQPRRHGRIDLDKESTKLAAWAYAVAETHRQTLGTLLPTRLPTPPCERTPSPVEHDSFGPAMPITPPRTPSPLQYNPAAPAWRPLTRSSDLLYWGSNTMPVATTPPMGSALSWRPGMEFQPYMQGSLVH</sequence>
<organism evidence="2 3">
    <name type="scientific">Lecanosticta acicola</name>
    <dbReference type="NCBI Taxonomy" id="111012"/>
    <lineage>
        <taxon>Eukaryota</taxon>
        <taxon>Fungi</taxon>
        <taxon>Dikarya</taxon>
        <taxon>Ascomycota</taxon>
        <taxon>Pezizomycotina</taxon>
        <taxon>Dothideomycetes</taxon>
        <taxon>Dothideomycetidae</taxon>
        <taxon>Mycosphaerellales</taxon>
        <taxon>Mycosphaerellaceae</taxon>
        <taxon>Lecanosticta</taxon>
    </lineage>
</organism>
<dbReference type="Proteomes" id="UP001296104">
    <property type="component" value="Unassembled WGS sequence"/>
</dbReference>
<evidence type="ECO:0000256" key="1">
    <source>
        <dbReference type="SAM" id="MobiDB-lite"/>
    </source>
</evidence>
<protein>
    <submittedName>
        <fullName evidence="2">Uncharacterized protein</fullName>
    </submittedName>
</protein>
<accession>A0AAI9EAM4</accession>
<dbReference type="AlphaFoldDB" id="A0AAI9EAM4"/>
<comment type="caution">
    <text evidence="2">The sequence shown here is derived from an EMBL/GenBank/DDBJ whole genome shotgun (WGS) entry which is preliminary data.</text>
</comment>
<keyword evidence="3" id="KW-1185">Reference proteome</keyword>
<evidence type="ECO:0000313" key="2">
    <source>
        <dbReference type="EMBL" id="CAK4010271.1"/>
    </source>
</evidence>
<proteinExistence type="predicted"/>
<dbReference type="EMBL" id="CAVMBE010000024">
    <property type="protein sequence ID" value="CAK4010271.1"/>
    <property type="molecule type" value="Genomic_DNA"/>
</dbReference>
<evidence type="ECO:0000313" key="3">
    <source>
        <dbReference type="Proteomes" id="UP001296104"/>
    </source>
</evidence>
<gene>
    <name evidence="2" type="ORF">LECACI_7A004416</name>
</gene>